<keyword evidence="9 10" id="KW-0472">Membrane</keyword>
<dbReference type="Pfam" id="PF00005">
    <property type="entry name" value="ABC_tran"/>
    <property type="match status" value="1"/>
</dbReference>
<dbReference type="InterPro" id="IPR017871">
    <property type="entry name" value="ABC_transporter-like_CS"/>
</dbReference>
<dbReference type="Gene3D" id="3.40.30.10">
    <property type="entry name" value="Glutaredoxin"/>
    <property type="match status" value="4"/>
</dbReference>
<comment type="subcellular location">
    <subcellularLocation>
        <location evidence="1">Membrane</location>
        <topology evidence="1">Multi-pass membrane protein</topology>
    </subcellularLocation>
</comment>
<accession>A0A8S1AQY6</accession>
<evidence type="ECO:0000256" key="2">
    <source>
        <dbReference type="ARBA" id="ARBA00005814"/>
    </source>
</evidence>
<evidence type="ECO:0000313" key="16">
    <source>
        <dbReference type="Proteomes" id="UP000494106"/>
    </source>
</evidence>
<evidence type="ECO:0000256" key="10">
    <source>
        <dbReference type="SAM" id="Phobius"/>
    </source>
</evidence>
<dbReference type="Gene3D" id="3.40.50.300">
    <property type="entry name" value="P-loop containing nucleotide triphosphate hydrolases"/>
    <property type="match status" value="1"/>
</dbReference>
<feature type="transmembrane region" description="Helical" evidence="10">
    <location>
        <begin position="480"/>
        <end position="497"/>
    </location>
</feature>
<evidence type="ECO:0000259" key="11">
    <source>
        <dbReference type="PROSITE" id="PS50076"/>
    </source>
</evidence>
<dbReference type="InterPro" id="IPR043926">
    <property type="entry name" value="ABCG_dom"/>
</dbReference>
<evidence type="ECO:0000256" key="6">
    <source>
        <dbReference type="ARBA" id="ARBA00022741"/>
    </source>
</evidence>
<dbReference type="OrthoDB" id="5810603at2759"/>
<feature type="transmembrane region" description="Helical" evidence="10">
    <location>
        <begin position="401"/>
        <end position="426"/>
    </location>
</feature>
<dbReference type="Pfam" id="PF00085">
    <property type="entry name" value="Thioredoxin"/>
    <property type="match status" value="2"/>
</dbReference>
<dbReference type="FunFam" id="3.40.50.300:FF:001077">
    <property type="entry name" value="Uncharacterized protein, isoform A"/>
    <property type="match status" value="1"/>
</dbReference>
<dbReference type="GO" id="GO:0005886">
    <property type="term" value="C:plasma membrane"/>
    <property type="evidence" value="ECO:0007669"/>
    <property type="project" value="TreeGrafter"/>
</dbReference>
<dbReference type="Pfam" id="PF00226">
    <property type="entry name" value="DnaJ"/>
    <property type="match status" value="1"/>
</dbReference>
<gene>
    <name evidence="15" type="ORF">APLA_LOCUS11942</name>
    <name evidence="14" type="ORF">APLA_LOCUS1840</name>
</gene>
<feature type="domain" description="Thioredoxin" evidence="13">
    <location>
        <begin position="702"/>
        <end position="822"/>
    </location>
</feature>
<dbReference type="EMBL" id="CADEBD010000337">
    <property type="protein sequence ID" value="CAB3247476.1"/>
    <property type="molecule type" value="Genomic_DNA"/>
</dbReference>
<dbReference type="Proteomes" id="UP000494106">
    <property type="component" value="Unassembled WGS sequence"/>
</dbReference>
<evidence type="ECO:0000259" key="13">
    <source>
        <dbReference type="PROSITE" id="PS51352"/>
    </source>
</evidence>
<dbReference type="SMART" id="SM00382">
    <property type="entry name" value="AAA"/>
    <property type="match status" value="1"/>
</dbReference>
<dbReference type="InterPro" id="IPR050352">
    <property type="entry name" value="ABCG_transporters"/>
</dbReference>
<keyword evidence="6" id="KW-0547">Nucleotide-binding</keyword>
<evidence type="ECO:0000313" key="17">
    <source>
        <dbReference type="Proteomes" id="UP000494256"/>
    </source>
</evidence>
<dbReference type="Pfam" id="PF01061">
    <property type="entry name" value="ABC2_membrane"/>
    <property type="match status" value="1"/>
</dbReference>
<evidence type="ECO:0000256" key="1">
    <source>
        <dbReference type="ARBA" id="ARBA00004141"/>
    </source>
</evidence>
<dbReference type="PROSITE" id="PS51352">
    <property type="entry name" value="THIOREDOXIN_2"/>
    <property type="match status" value="1"/>
</dbReference>
<dbReference type="SUPFAM" id="SSF46565">
    <property type="entry name" value="Chaperone J-domain"/>
    <property type="match status" value="1"/>
</dbReference>
<dbReference type="InterPro" id="IPR013766">
    <property type="entry name" value="Thioredoxin_domain"/>
</dbReference>
<name>A0A8S1AQY6_ARCPL</name>
<dbReference type="InterPro" id="IPR036249">
    <property type="entry name" value="Thioredoxin-like_sf"/>
</dbReference>
<evidence type="ECO:0000313" key="15">
    <source>
        <dbReference type="EMBL" id="CAB3247476.1"/>
    </source>
</evidence>
<dbReference type="Proteomes" id="UP000494256">
    <property type="component" value="Unassembled WGS sequence"/>
</dbReference>
<dbReference type="PRINTS" id="PR00625">
    <property type="entry name" value="JDOMAIN"/>
</dbReference>
<dbReference type="InterPro" id="IPR027417">
    <property type="entry name" value="P-loop_NTPase"/>
</dbReference>
<keyword evidence="5 10" id="KW-0812">Transmembrane</keyword>
<dbReference type="InterPro" id="IPR017937">
    <property type="entry name" value="Thioredoxin_CS"/>
</dbReference>
<sequence length="1371" mass="155541">MAKAMAMLQGLGQKVSGKEHQDCRTLQVNMPQPNPVDVEFNKITYTVSVGLTSRTKKTILKGVSGLFKSGQLTAIMGPSGAGKSSLMNALTGFSTQGVTGRIRAGDSICELNSNNSMHSLKYYRKKSCYIMQDDRLNPLFTVIELMKFAADMKLGDTLTEKLKMSVITEILQTLGLTGSENTRCCNLSGGQRKRLSIAVELIDNPPVLFLDEPTTGLDSRTSSQCMNLLKSLARNGRTIICTIHQPPASVYALFDQVYILAEGMCIYCGPSEETVPYLAGVGLQCPKYHNPADYILEIATGEYGNFNEILAETCFNSDTRKTVTIPPASDKKSEAISLGKTSVIINPPDELYKFGKLFKRCILHQYRDWTVSQLKVCVHIIIGVLLGLLYEHAGSDASKTFNNLGFLLVSTVYLSYTSLMPAVLKIPLEMSILKKENFNNWYGLKTYYAALLVTGMPLQVIYSFVYSVPSYFLSGQPADPYRFVMFVMTLANVALLAEAMGNVLGTCFNPVNGTFLGAIWTCAMIVYAGFLVMFAHMTPVMRIVSYGSFLRHAFEALVLAMYSNGRAPLNCPDTISYCHLRYPSEVINQLSFKPDNFWWKVILISSLLIGAVNLTDVTYYEILGISKKATAQEIRQAYKKLAVKFHPDKNPNEEQQEKFLKITEAYETLKDSSKRQNYDRYGSQSYSRKYDYRSQSEYDNLFYNGLYHNDPYVDTLTGASFDSYLKDGFHFINFYSPFCPPCQNVADDWKKLAEMYKGIVKIGAVNCKYHNSFCYHNMRISSYPSLLFYPNGKNGNFVYYRGDRSLESLDEFVLQFIRSQVHVPVVAQIRNTDKPMAYVMGANRLDRNALTRIAYHLHGFVQMVLVEDDNIRKKLTGDDYTTVVFRYKDINKEIESMDEKEILQEIVEALPSIQQIDPEKLKEIRNELRTGSQKAWVLFFSSKGVDKLQLYQMQIAFPHMNFGEISCDERQQLCASLQARAPSWALLKRGGAYQRAHSHHVRHFIRTAADALNLHSLSPSDLLRILDGGDVGSWVLLVAPHESSWEHIADSFTRASRHFANRDDISFGIMACSAHTDQYCRQVTHRHPAVLVQTGDKQNVYNGQDYEQQLREFIDMVLDSGDLQLNEQQVLEILDASSREHSWLVAYLPPRCGQLCDQLAYEWMIVAKKLQPLEFVRVGVLNCAQQSGGFCHNIRSPTARLYPIASGHHYSVSLQHLSQAPYMLEWALEYIDDSIQKLSWQTFSKQVIAEELNPTSGKKPWLVYFHSPRCYKCYEMFSDFAIAGILLNNAVQLGKVNCLNERNLCQHEQIMSYPSLRLYLNRSPNQRFSSVITIQVKDHESMLQDIKPHLIKYDEHLLAGFERGYIKHDEF</sequence>
<feature type="transmembrane region" description="Helical" evidence="10">
    <location>
        <begin position="369"/>
        <end position="389"/>
    </location>
</feature>
<feature type="domain" description="J" evidence="11">
    <location>
        <begin position="618"/>
        <end position="682"/>
    </location>
</feature>
<evidence type="ECO:0000256" key="7">
    <source>
        <dbReference type="ARBA" id="ARBA00022840"/>
    </source>
</evidence>
<keyword evidence="4" id="KW-0813">Transport</keyword>
<dbReference type="Pfam" id="PF19055">
    <property type="entry name" value="ABC2_membrane_7"/>
    <property type="match status" value="1"/>
</dbReference>
<dbReference type="PROSITE" id="PS00194">
    <property type="entry name" value="THIOREDOXIN_1"/>
    <property type="match status" value="1"/>
</dbReference>
<dbReference type="CDD" id="cd02961">
    <property type="entry name" value="PDI_a_family"/>
    <property type="match status" value="1"/>
</dbReference>
<dbReference type="GO" id="GO:0016887">
    <property type="term" value="F:ATP hydrolysis activity"/>
    <property type="evidence" value="ECO:0007669"/>
    <property type="project" value="InterPro"/>
</dbReference>
<dbReference type="InterPro" id="IPR003439">
    <property type="entry name" value="ABC_transporter-like_ATP-bd"/>
</dbReference>
<keyword evidence="16" id="KW-1185">Reference proteome</keyword>
<dbReference type="SUPFAM" id="SSF52540">
    <property type="entry name" value="P-loop containing nucleoside triphosphate hydrolases"/>
    <property type="match status" value="1"/>
</dbReference>
<evidence type="ECO:0000313" key="14">
    <source>
        <dbReference type="EMBL" id="CAB3223857.1"/>
    </source>
</evidence>
<dbReference type="PROSITE" id="PS50076">
    <property type="entry name" value="DNAJ_2"/>
    <property type="match status" value="1"/>
</dbReference>
<dbReference type="PROSITE" id="PS00211">
    <property type="entry name" value="ABC_TRANSPORTER_1"/>
    <property type="match status" value="1"/>
</dbReference>
<dbReference type="GO" id="GO:0140359">
    <property type="term" value="F:ABC-type transporter activity"/>
    <property type="evidence" value="ECO:0007669"/>
    <property type="project" value="InterPro"/>
</dbReference>
<evidence type="ECO:0000256" key="4">
    <source>
        <dbReference type="ARBA" id="ARBA00022448"/>
    </source>
</evidence>
<dbReference type="CDD" id="cd06257">
    <property type="entry name" value="DnaJ"/>
    <property type="match status" value="1"/>
</dbReference>
<dbReference type="SMART" id="SM00271">
    <property type="entry name" value="DnaJ"/>
    <property type="match status" value="1"/>
</dbReference>
<dbReference type="Gene3D" id="1.10.287.110">
    <property type="entry name" value="DnaJ domain"/>
    <property type="match status" value="1"/>
</dbReference>
<reference evidence="16 17" key="1">
    <citation type="submission" date="2020-04" db="EMBL/GenBank/DDBJ databases">
        <authorList>
            <person name="Wallbank WR R."/>
            <person name="Pardo Diaz C."/>
            <person name="Kozak K."/>
            <person name="Martin S."/>
            <person name="Jiggins C."/>
            <person name="Moest M."/>
            <person name="Warren A I."/>
            <person name="Byers J.R.P. K."/>
            <person name="Montejo-Kovacevich G."/>
            <person name="Yen C E."/>
        </authorList>
    </citation>
    <scope>NUCLEOTIDE SEQUENCE [LARGE SCALE GENOMIC DNA]</scope>
</reference>
<dbReference type="PANTHER" id="PTHR48041:SF32">
    <property type="entry name" value="PROTEIN WHITE-LIKE PROTEIN"/>
    <property type="match status" value="1"/>
</dbReference>
<evidence type="ECO:0000256" key="8">
    <source>
        <dbReference type="ARBA" id="ARBA00022989"/>
    </source>
</evidence>
<comment type="caution">
    <text evidence="15">The sequence shown here is derived from an EMBL/GenBank/DDBJ whole genome shotgun (WGS) entry which is preliminary data.</text>
</comment>
<dbReference type="EMBL" id="CADEBC010000135">
    <property type="protein sequence ID" value="CAB3223857.1"/>
    <property type="molecule type" value="Genomic_DNA"/>
</dbReference>
<feature type="domain" description="ABC transporter" evidence="12">
    <location>
        <begin position="38"/>
        <end position="287"/>
    </location>
</feature>
<dbReference type="SUPFAM" id="SSF52833">
    <property type="entry name" value="Thioredoxin-like"/>
    <property type="match status" value="2"/>
</dbReference>
<protein>
    <recommendedName>
        <fullName evidence="3">DnaJ homolog subfamily C member 10</fullName>
    </recommendedName>
</protein>
<dbReference type="InterPro" id="IPR003593">
    <property type="entry name" value="AAA+_ATPase"/>
</dbReference>
<dbReference type="InterPro" id="IPR013525">
    <property type="entry name" value="ABC2_TM"/>
</dbReference>
<evidence type="ECO:0000259" key="12">
    <source>
        <dbReference type="PROSITE" id="PS50893"/>
    </source>
</evidence>
<dbReference type="InterPro" id="IPR001623">
    <property type="entry name" value="DnaJ_domain"/>
</dbReference>
<evidence type="ECO:0000256" key="9">
    <source>
        <dbReference type="ARBA" id="ARBA00023136"/>
    </source>
</evidence>
<dbReference type="PANTHER" id="PTHR48041">
    <property type="entry name" value="ABC TRANSPORTER G FAMILY MEMBER 28"/>
    <property type="match status" value="1"/>
</dbReference>
<evidence type="ECO:0000256" key="3">
    <source>
        <dbReference type="ARBA" id="ARBA00020920"/>
    </source>
</evidence>
<dbReference type="GO" id="GO:0005524">
    <property type="term" value="F:ATP binding"/>
    <property type="evidence" value="ECO:0007669"/>
    <property type="project" value="UniProtKB-KW"/>
</dbReference>
<evidence type="ECO:0000256" key="5">
    <source>
        <dbReference type="ARBA" id="ARBA00022692"/>
    </source>
</evidence>
<keyword evidence="8 10" id="KW-1133">Transmembrane helix</keyword>
<feature type="transmembrane region" description="Helical" evidence="10">
    <location>
        <begin position="446"/>
        <end position="468"/>
    </location>
</feature>
<organism evidence="15 17">
    <name type="scientific">Arctia plantaginis</name>
    <name type="common">Wood tiger moth</name>
    <name type="synonym">Phalaena plantaginis</name>
    <dbReference type="NCBI Taxonomy" id="874455"/>
    <lineage>
        <taxon>Eukaryota</taxon>
        <taxon>Metazoa</taxon>
        <taxon>Ecdysozoa</taxon>
        <taxon>Arthropoda</taxon>
        <taxon>Hexapoda</taxon>
        <taxon>Insecta</taxon>
        <taxon>Pterygota</taxon>
        <taxon>Neoptera</taxon>
        <taxon>Endopterygota</taxon>
        <taxon>Lepidoptera</taxon>
        <taxon>Glossata</taxon>
        <taxon>Ditrysia</taxon>
        <taxon>Noctuoidea</taxon>
        <taxon>Erebidae</taxon>
        <taxon>Arctiinae</taxon>
        <taxon>Arctia</taxon>
    </lineage>
</organism>
<comment type="similarity">
    <text evidence="2">Belongs to the ABC transporter superfamily. ABCG family. Eye pigment precursor importer (TC 3.A.1.204) subfamily.</text>
</comment>
<dbReference type="PROSITE" id="PS50893">
    <property type="entry name" value="ABC_TRANSPORTER_2"/>
    <property type="match status" value="1"/>
</dbReference>
<dbReference type="CDD" id="cd03213">
    <property type="entry name" value="ABCG_EPDR"/>
    <property type="match status" value="1"/>
</dbReference>
<feature type="transmembrane region" description="Helical" evidence="10">
    <location>
        <begin position="517"/>
        <end position="535"/>
    </location>
</feature>
<keyword evidence="7" id="KW-0067">ATP-binding</keyword>
<dbReference type="InterPro" id="IPR036869">
    <property type="entry name" value="J_dom_sf"/>
</dbReference>
<proteinExistence type="inferred from homology"/>